<dbReference type="AlphaFoldDB" id="L0DUB0"/>
<dbReference type="Proteomes" id="UP000010809">
    <property type="component" value="Chromosome"/>
</dbReference>
<dbReference type="Gene3D" id="3.30.830.10">
    <property type="entry name" value="Metalloenzyme, LuxS/M16 peptidase-like"/>
    <property type="match status" value="2"/>
</dbReference>
<dbReference type="InterPro" id="IPR011765">
    <property type="entry name" value="Pept_M16_N"/>
</dbReference>
<evidence type="ECO:0000313" key="4">
    <source>
        <dbReference type="Proteomes" id="UP000010809"/>
    </source>
</evidence>
<dbReference type="OrthoDB" id="9811314at2"/>
<name>L0DUB0_THIND</name>
<keyword evidence="4" id="KW-1185">Reference proteome</keyword>
<dbReference type="RefSeq" id="WP_015257077.1">
    <property type="nucleotide sequence ID" value="NC_019902.2"/>
</dbReference>
<gene>
    <name evidence="3" type="ordered locus">TVNIR_0210</name>
</gene>
<organism evidence="3 4">
    <name type="scientific">Thioalkalivibrio nitratireducens (strain DSM 14787 / UNIQEM 213 / ALEN2)</name>
    <dbReference type="NCBI Taxonomy" id="1255043"/>
    <lineage>
        <taxon>Bacteria</taxon>
        <taxon>Pseudomonadati</taxon>
        <taxon>Pseudomonadota</taxon>
        <taxon>Gammaproteobacteria</taxon>
        <taxon>Chromatiales</taxon>
        <taxon>Ectothiorhodospiraceae</taxon>
        <taxon>Thioalkalivibrio</taxon>
    </lineage>
</organism>
<dbReference type="STRING" id="1255043.TVNIR_0210"/>
<protein>
    <submittedName>
        <fullName evidence="3">Peptidase M16 domain-containing protein</fullName>
    </submittedName>
</protein>
<dbReference type="PANTHER" id="PTHR11851:SF224">
    <property type="entry name" value="PROCESSING PROTEASE"/>
    <property type="match status" value="1"/>
</dbReference>
<evidence type="ECO:0000313" key="3">
    <source>
        <dbReference type="EMBL" id="AGA31921.1"/>
    </source>
</evidence>
<dbReference type="eggNOG" id="COG0612">
    <property type="taxonomic scope" value="Bacteria"/>
</dbReference>
<dbReference type="InterPro" id="IPR050361">
    <property type="entry name" value="MPP/UQCRC_Complex"/>
</dbReference>
<feature type="domain" description="Peptidase M16 N-terminal" evidence="1">
    <location>
        <begin position="59"/>
        <end position="198"/>
    </location>
</feature>
<dbReference type="PANTHER" id="PTHR11851">
    <property type="entry name" value="METALLOPROTEASE"/>
    <property type="match status" value="1"/>
</dbReference>
<dbReference type="EMBL" id="CP003989">
    <property type="protein sequence ID" value="AGA31921.1"/>
    <property type="molecule type" value="Genomic_DNA"/>
</dbReference>
<dbReference type="Pfam" id="PF05193">
    <property type="entry name" value="Peptidase_M16_C"/>
    <property type="match status" value="1"/>
</dbReference>
<dbReference type="SUPFAM" id="SSF63411">
    <property type="entry name" value="LuxS/MPP-like metallohydrolase"/>
    <property type="match status" value="2"/>
</dbReference>
<dbReference type="KEGG" id="tni:TVNIR_0210"/>
<accession>L0DUB0</accession>
<evidence type="ECO:0000259" key="1">
    <source>
        <dbReference type="Pfam" id="PF00675"/>
    </source>
</evidence>
<dbReference type="Pfam" id="PF00675">
    <property type="entry name" value="Peptidase_M16"/>
    <property type="match status" value="1"/>
</dbReference>
<dbReference type="PATRIC" id="fig|1255043.3.peg.210"/>
<dbReference type="InterPro" id="IPR011249">
    <property type="entry name" value="Metalloenz_LuxS/M16"/>
</dbReference>
<dbReference type="GO" id="GO:0046872">
    <property type="term" value="F:metal ion binding"/>
    <property type="evidence" value="ECO:0007669"/>
    <property type="project" value="InterPro"/>
</dbReference>
<dbReference type="InterPro" id="IPR007863">
    <property type="entry name" value="Peptidase_M16_C"/>
</dbReference>
<reference evidence="3" key="1">
    <citation type="submission" date="2015-12" db="EMBL/GenBank/DDBJ databases">
        <authorList>
            <person name="Tikhonova T.V."/>
            <person name="Pavlov A.R."/>
            <person name="Beletsky A.V."/>
            <person name="Mardanov A.V."/>
            <person name="Sorokin D.Y."/>
            <person name="Ravin N.V."/>
            <person name="Popov V.O."/>
        </authorList>
    </citation>
    <scope>NUCLEOTIDE SEQUENCE</scope>
    <source>
        <strain evidence="3">DSM 14787</strain>
    </source>
</reference>
<dbReference type="HOGENOM" id="CLU_009902_6_0_6"/>
<proteinExistence type="predicted"/>
<feature type="domain" description="Peptidase M16 C-terminal" evidence="2">
    <location>
        <begin position="205"/>
        <end position="380"/>
    </location>
</feature>
<evidence type="ECO:0000259" key="2">
    <source>
        <dbReference type="Pfam" id="PF05193"/>
    </source>
</evidence>
<sequence>MSRRTWIAAPATGRRLRWPGLGLFAALALWFAPALQGVEIERWDAAGGMRVLYAPAAGLPMVDVRLTFDAGAARDGDRHGLARLTNEALTYGTEAMDADALAERFESVGARFSTSAARDMGIVTLRTLTEPDWMAEAIDTLTELLAAPAFPEDDLARGRRQLLQALQRERQEPGSVASRRFYQLMYPGHPYANPTLGDEATLPTLTRDEVDAFFREYYTAGNAVLALTGAISRDEAEALADRIAAALPQGERAPELPPVPQLEGPVTERIAFPSEQAHIFIGAPALRRDDPDYYALTVANHVLGGGGFTSRLFDEVRTRRGLAYSVYSAYRPMAAEGPFLIGMQTGRDQTDEAIEVLREELLRYHRDGITPDELEASQANITGSFPLRLASNSDIVQNLGMLGFYDLPLDYLSGHNERIDAVTVEDVHQALQRRLRPDALVTVVVGGED</sequence>